<evidence type="ECO:0000256" key="3">
    <source>
        <dbReference type="ARBA" id="ARBA00022989"/>
    </source>
</evidence>
<dbReference type="GO" id="GO:0032126">
    <property type="term" value="C:eisosome"/>
    <property type="evidence" value="ECO:0007669"/>
    <property type="project" value="TreeGrafter"/>
</dbReference>
<feature type="transmembrane region" description="Helical" evidence="5">
    <location>
        <begin position="12"/>
        <end position="29"/>
    </location>
</feature>
<accession>A0A4P9ZFF1</accession>
<keyword evidence="8" id="KW-1185">Reference proteome</keyword>
<evidence type="ECO:0000256" key="4">
    <source>
        <dbReference type="ARBA" id="ARBA00023136"/>
    </source>
</evidence>
<evidence type="ECO:0000313" key="8">
    <source>
        <dbReference type="Proteomes" id="UP000268321"/>
    </source>
</evidence>
<dbReference type="Pfam" id="PF01284">
    <property type="entry name" value="MARVEL"/>
    <property type="match status" value="1"/>
</dbReference>
<dbReference type="AlphaFoldDB" id="A0A4P9ZFF1"/>
<keyword evidence="3 5" id="KW-1133">Transmembrane helix</keyword>
<comment type="subcellular location">
    <subcellularLocation>
        <location evidence="1">Membrane</location>
        <topology evidence="1">Multi-pass membrane protein</topology>
    </subcellularLocation>
</comment>
<dbReference type="Proteomes" id="UP000268321">
    <property type="component" value="Unassembled WGS sequence"/>
</dbReference>
<organism evidence="7 8">
    <name type="scientific">Metschnikowia bicuspidata</name>
    <dbReference type="NCBI Taxonomy" id="27322"/>
    <lineage>
        <taxon>Eukaryota</taxon>
        <taxon>Fungi</taxon>
        <taxon>Dikarya</taxon>
        <taxon>Ascomycota</taxon>
        <taxon>Saccharomycotina</taxon>
        <taxon>Pichiomycetes</taxon>
        <taxon>Metschnikowiaceae</taxon>
        <taxon>Metschnikowia</taxon>
    </lineage>
</organism>
<dbReference type="GO" id="GO:0072659">
    <property type="term" value="P:protein localization to plasma membrane"/>
    <property type="evidence" value="ECO:0007669"/>
    <property type="project" value="TreeGrafter"/>
</dbReference>
<dbReference type="InterPro" id="IPR008253">
    <property type="entry name" value="Marvel"/>
</dbReference>
<dbReference type="OrthoDB" id="5423111at2759"/>
<dbReference type="PANTHER" id="PTHR28165:SF1">
    <property type="entry name" value="NON-CLASSICAL EXPORT PROTEIN 2-RELATED"/>
    <property type="match status" value="1"/>
</dbReference>
<dbReference type="GO" id="GO:0070941">
    <property type="term" value="P:eisosome assembly"/>
    <property type="evidence" value="ECO:0007669"/>
    <property type="project" value="TreeGrafter"/>
</dbReference>
<protein>
    <recommendedName>
        <fullName evidence="6">MARVEL domain-containing protein</fullName>
    </recommendedName>
</protein>
<feature type="transmembrane region" description="Helical" evidence="5">
    <location>
        <begin position="69"/>
        <end position="94"/>
    </location>
</feature>
<dbReference type="GO" id="GO:0005886">
    <property type="term" value="C:plasma membrane"/>
    <property type="evidence" value="ECO:0007669"/>
    <property type="project" value="TreeGrafter"/>
</dbReference>
<evidence type="ECO:0000256" key="1">
    <source>
        <dbReference type="ARBA" id="ARBA00004141"/>
    </source>
</evidence>
<feature type="domain" description="MARVEL" evidence="6">
    <location>
        <begin position="6"/>
        <end position="141"/>
    </location>
</feature>
<name>A0A4P9ZFF1_9ASCO</name>
<feature type="transmembrane region" description="Helical" evidence="5">
    <location>
        <begin position="41"/>
        <end position="63"/>
    </location>
</feature>
<dbReference type="EMBL" id="ML004449">
    <property type="protein sequence ID" value="RKP30931.1"/>
    <property type="molecule type" value="Genomic_DNA"/>
</dbReference>
<evidence type="ECO:0000259" key="6">
    <source>
        <dbReference type="Pfam" id="PF01284"/>
    </source>
</evidence>
<keyword evidence="2 5" id="KW-0812">Transmembrane</keyword>
<proteinExistence type="predicted"/>
<evidence type="ECO:0000256" key="5">
    <source>
        <dbReference type="SAM" id="Phobius"/>
    </source>
</evidence>
<evidence type="ECO:0000256" key="2">
    <source>
        <dbReference type="ARBA" id="ARBA00022692"/>
    </source>
</evidence>
<feature type="transmembrane region" description="Helical" evidence="5">
    <location>
        <begin position="126"/>
        <end position="147"/>
    </location>
</feature>
<evidence type="ECO:0000313" key="7">
    <source>
        <dbReference type="EMBL" id="RKP30931.1"/>
    </source>
</evidence>
<reference evidence="8" key="1">
    <citation type="journal article" date="2018" name="Nat. Microbiol.">
        <title>Leveraging single-cell genomics to expand the fungal tree of life.</title>
        <authorList>
            <person name="Ahrendt S.R."/>
            <person name="Quandt C.A."/>
            <person name="Ciobanu D."/>
            <person name="Clum A."/>
            <person name="Salamov A."/>
            <person name="Andreopoulos B."/>
            <person name="Cheng J.F."/>
            <person name="Woyke T."/>
            <person name="Pelin A."/>
            <person name="Henrissat B."/>
            <person name="Reynolds N.K."/>
            <person name="Benny G.L."/>
            <person name="Smith M.E."/>
            <person name="James T.Y."/>
            <person name="Grigoriev I.V."/>
        </authorList>
    </citation>
    <scope>NUCLEOTIDE SEQUENCE [LARGE SCALE GENOMIC DNA]</scope>
    <source>
        <strain evidence="8">Baker2002</strain>
    </source>
</reference>
<dbReference type="InterPro" id="IPR052649">
    <property type="entry name" value="NCE102-like"/>
</dbReference>
<keyword evidence="4 5" id="KW-0472">Membrane</keyword>
<sequence>MLAIGNTILRAANFVFLIIALGLTGSLAGTTIRQSNPQVNFGIFAAVFGLLTSTFYGMLAFFFDAFAWPIILAMFDLLNTLFTFAAATAIADAIKVHSCSNRAYLNSNRVTQGSKGRCHKAQASTAFLYFSFFVFLASSVFSIASILRNGPFSLGGRKTSRVGVPGMSVA</sequence>
<gene>
    <name evidence="7" type="ORF">METBISCDRAFT_22826</name>
</gene>
<dbReference type="PANTHER" id="PTHR28165">
    <property type="entry name" value="NON-CLASSICAL EXPORT PROTEIN 2-RELATED"/>
    <property type="match status" value="1"/>
</dbReference>